<name>A0A5M3VUT7_9ACTN</name>
<dbReference type="EMBL" id="BLAD01000045">
    <property type="protein sequence ID" value="GES00557.1"/>
    <property type="molecule type" value="Genomic_DNA"/>
</dbReference>
<feature type="transmembrane region" description="Helical" evidence="1">
    <location>
        <begin position="90"/>
        <end position="109"/>
    </location>
</feature>
<dbReference type="RefSeq" id="WP_155336888.1">
    <property type="nucleotide sequence ID" value="NZ_BAAABN010000014.1"/>
</dbReference>
<keyword evidence="3" id="KW-1185">Reference proteome</keyword>
<evidence type="ECO:0000313" key="3">
    <source>
        <dbReference type="Proteomes" id="UP000334990"/>
    </source>
</evidence>
<gene>
    <name evidence="2" type="ORF">Acor_26210</name>
</gene>
<keyword evidence="1" id="KW-1133">Transmembrane helix</keyword>
<keyword evidence="1" id="KW-0812">Transmembrane</keyword>
<organism evidence="2 3">
    <name type="scientific">Acrocarpospora corrugata</name>
    <dbReference type="NCBI Taxonomy" id="35763"/>
    <lineage>
        <taxon>Bacteria</taxon>
        <taxon>Bacillati</taxon>
        <taxon>Actinomycetota</taxon>
        <taxon>Actinomycetes</taxon>
        <taxon>Streptosporangiales</taxon>
        <taxon>Streptosporangiaceae</taxon>
        <taxon>Acrocarpospora</taxon>
    </lineage>
</organism>
<dbReference type="Proteomes" id="UP000334990">
    <property type="component" value="Unassembled WGS sequence"/>
</dbReference>
<keyword evidence="1" id="KW-0472">Membrane</keyword>
<dbReference type="AlphaFoldDB" id="A0A5M3VUT7"/>
<reference evidence="2 3" key="1">
    <citation type="submission" date="2019-10" db="EMBL/GenBank/DDBJ databases">
        <title>Whole genome shotgun sequence of Acrocarpospora corrugata NBRC 13972.</title>
        <authorList>
            <person name="Ichikawa N."/>
            <person name="Kimura A."/>
            <person name="Kitahashi Y."/>
            <person name="Komaki H."/>
            <person name="Oguchi A."/>
        </authorList>
    </citation>
    <scope>NUCLEOTIDE SEQUENCE [LARGE SCALE GENOMIC DNA]</scope>
    <source>
        <strain evidence="2 3">NBRC 13972</strain>
    </source>
</reference>
<evidence type="ECO:0000256" key="1">
    <source>
        <dbReference type="SAM" id="Phobius"/>
    </source>
</evidence>
<sequence>MNPILDPELPASDRALMTAHPEFLGTPHTRPRWGGRVPADAWTGLLSASLWGFLPALIAPLYGRLALIGGLLLQAALLTLWIGYGFTAMFLTGLAIELVALLLLLALSGESPVSRLARRHRGRFLLGADFDPADAALMERAQAAVAAVLESKVNEAGLLDDIANRVTLPRQEWEIAETLAEMSRLRREQQAVRRGKVTDRISTMLDSHADALRLAAESLGERVDALEDYALRTMAADEAYTEWRTLQDLAEDSDAYRELLARTVRDRLATGELDAMTERARLVEAALRESVKDARRAGLVLLPEAS</sequence>
<evidence type="ECO:0000313" key="2">
    <source>
        <dbReference type="EMBL" id="GES00557.1"/>
    </source>
</evidence>
<accession>A0A5M3VUT7</accession>
<protein>
    <submittedName>
        <fullName evidence="2">Uncharacterized protein</fullName>
    </submittedName>
</protein>
<proteinExistence type="predicted"/>
<dbReference type="OrthoDB" id="3425023at2"/>
<comment type="caution">
    <text evidence="2">The sequence shown here is derived from an EMBL/GenBank/DDBJ whole genome shotgun (WGS) entry which is preliminary data.</text>
</comment>